<evidence type="ECO:0000256" key="8">
    <source>
        <dbReference type="ARBA" id="ARBA00023136"/>
    </source>
</evidence>
<feature type="transmembrane region" description="Helical" evidence="9">
    <location>
        <begin position="21"/>
        <end position="42"/>
    </location>
</feature>
<sequence>MNTFLLIRKLWPFVRSYRGSLALALLLTTIGALLAQVTPLVMEHTVNTVQKLLKQPIDKQEVSWVVGTLVVILLAKEVLSLLVQLGQKFLSDRIRFRMAADLYDYTIQRIVSYHLSFFALGQNQTGKLEKRIDKGIESLTKTVKNLFVDIVPMLANAAFALILIYNKNVGVGVVATLVLPVYAYISREQTNRQKQIRRNIQEIRENKANALFGLLESIFVVKSFVREGYEQGRQHDLNHRLAENEIRHHRTNYLFDGLKSVAEQVGIVLVFVVTIYFVLNRQMSVGAILLHIMLFNNVSAPVRHLHRIYDEYTEALVYAEGFFDMIENNTYVLQRGSLKSTTWKGHFALQNVDFVYPNGKQALRNITLELQPGKVTALVGLSGAGKSSALNLLAGFYDPTRGRVLLDGQPLSDYDSEFVRENVGLVLQKNHIFAGTVEENIRYGKLDTPFEAVVEAARQASLHDQVLQLPQGYQTEARALSGGQQQRIAIARLFLKNPPVLLLDEPTASLDAITTEQIKDSLDAIKQNRTVLIISHNISQIMDADQIYVMQEGEIVGQGTHESLYREGGLYRDIIDSNARSMNLTRLAATVLG</sequence>
<feature type="transmembrane region" description="Helical" evidence="9">
    <location>
        <begin position="261"/>
        <end position="279"/>
    </location>
</feature>
<dbReference type="EMBL" id="QOWE01000018">
    <property type="protein sequence ID" value="RCR67650.1"/>
    <property type="molecule type" value="Genomic_DNA"/>
</dbReference>
<keyword evidence="4 9" id="KW-0812">Transmembrane</keyword>
<dbReference type="CDD" id="cd07346">
    <property type="entry name" value="ABC_6TM_exporters"/>
    <property type="match status" value="1"/>
</dbReference>
<organism evidence="12 13">
    <name type="scientific">Larkinella punicea</name>
    <dbReference type="NCBI Taxonomy" id="2315727"/>
    <lineage>
        <taxon>Bacteria</taxon>
        <taxon>Pseudomonadati</taxon>
        <taxon>Bacteroidota</taxon>
        <taxon>Cytophagia</taxon>
        <taxon>Cytophagales</taxon>
        <taxon>Spirosomataceae</taxon>
        <taxon>Larkinella</taxon>
    </lineage>
</organism>
<dbReference type="InterPro" id="IPR003439">
    <property type="entry name" value="ABC_transporter-like_ATP-bd"/>
</dbReference>
<dbReference type="Pfam" id="PF00664">
    <property type="entry name" value="ABC_membrane"/>
    <property type="match status" value="1"/>
</dbReference>
<evidence type="ECO:0000256" key="9">
    <source>
        <dbReference type="SAM" id="Phobius"/>
    </source>
</evidence>
<dbReference type="SUPFAM" id="SSF90123">
    <property type="entry name" value="ABC transporter transmembrane region"/>
    <property type="match status" value="1"/>
</dbReference>
<dbReference type="AlphaFoldDB" id="A0A368JJ14"/>
<dbReference type="Proteomes" id="UP000253383">
    <property type="component" value="Unassembled WGS sequence"/>
</dbReference>
<keyword evidence="3" id="KW-1003">Cell membrane</keyword>
<keyword evidence="6 12" id="KW-0067">ATP-binding</keyword>
<comment type="subcellular location">
    <subcellularLocation>
        <location evidence="1">Cell membrane</location>
        <topology evidence="1">Multi-pass membrane protein</topology>
    </subcellularLocation>
</comment>
<proteinExistence type="predicted"/>
<gene>
    <name evidence="12" type="ORF">DUE52_21345</name>
</gene>
<dbReference type="InterPro" id="IPR011527">
    <property type="entry name" value="ABC1_TM_dom"/>
</dbReference>
<keyword evidence="7 9" id="KW-1133">Transmembrane helix</keyword>
<dbReference type="SUPFAM" id="SSF52540">
    <property type="entry name" value="P-loop containing nucleoside triphosphate hydrolases"/>
    <property type="match status" value="1"/>
</dbReference>
<keyword evidence="2" id="KW-0813">Transport</keyword>
<name>A0A368JJ14_9BACT</name>
<dbReference type="InterPro" id="IPR017871">
    <property type="entry name" value="ABC_transporter-like_CS"/>
</dbReference>
<dbReference type="Gene3D" id="3.40.50.300">
    <property type="entry name" value="P-loop containing nucleotide triphosphate hydrolases"/>
    <property type="match status" value="1"/>
</dbReference>
<evidence type="ECO:0000256" key="7">
    <source>
        <dbReference type="ARBA" id="ARBA00022989"/>
    </source>
</evidence>
<dbReference type="Gene3D" id="1.20.1560.10">
    <property type="entry name" value="ABC transporter type 1, transmembrane domain"/>
    <property type="match status" value="1"/>
</dbReference>
<evidence type="ECO:0000256" key="4">
    <source>
        <dbReference type="ARBA" id="ARBA00022692"/>
    </source>
</evidence>
<dbReference type="InterPro" id="IPR027417">
    <property type="entry name" value="P-loop_NTPase"/>
</dbReference>
<dbReference type="InterPro" id="IPR036640">
    <property type="entry name" value="ABC1_TM_sf"/>
</dbReference>
<feature type="domain" description="ABC transmembrane type-1" evidence="11">
    <location>
        <begin position="22"/>
        <end position="314"/>
    </location>
</feature>
<keyword evidence="13" id="KW-1185">Reference proteome</keyword>
<evidence type="ECO:0000313" key="13">
    <source>
        <dbReference type="Proteomes" id="UP000253383"/>
    </source>
</evidence>
<feature type="transmembrane region" description="Helical" evidence="9">
    <location>
        <begin position="171"/>
        <end position="187"/>
    </location>
</feature>
<dbReference type="RefSeq" id="WP_114408082.1">
    <property type="nucleotide sequence ID" value="NZ_QOWE01000018.1"/>
</dbReference>
<dbReference type="FunFam" id="3.40.50.300:FF:000221">
    <property type="entry name" value="Multidrug ABC transporter ATP-binding protein"/>
    <property type="match status" value="1"/>
</dbReference>
<feature type="transmembrane region" description="Helical" evidence="9">
    <location>
        <begin position="62"/>
        <end position="85"/>
    </location>
</feature>
<dbReference type="InterPro" id="IPR003593">
    <property type="entry name" value="AAA+_ATPase"/>
</dbReference>
<evidence type="ECO:0000259" key="11">
    <source>
        <dbReference type="PROSITE" id="PS50929"/>
    </source>
</evidence>
<dbReference type="PROSITE" id="PS50929">
    <property type="entry name" value="ABC_TM1F"/>
    <property type="match status" value="1"/>
</dbReference>
<comment type="caution">
    <text evidence="12">The sequence shown here is derived from an EMBL/GenBank/DDBJ whole genome shotgun (WGS) entry which is preliminary data.</text>
</comment>
<reference evidence="12 13" key="1">
    <citation type="submission" date="2018-07" db="EMBL/GenBank/DDBJ databases">
        <title>Genome analysis of Larkinella rosea.</title>
        <authorList>
            <person name="Zhou Z."/>
            <person name="Wang G."/>
        </authorList>
    </citation>
    <scope>NUCLEOTIDE SEQUENCE [LARGE SCALE GENOMIC DNA]</scope>
    <source>
        <strain evidence="13">zzj9</strain>
    </source>
</reference>
<accession>A0A368JJ14</accession>
<dbReference type="GO" id="GO:0005524">
    <property type="term" value="F:ATP binding"/>
    <property type="evidence" value="ECO:0007669"/>
    <property type="project" value="UniProtKB-KW"/>
</dbReference>
<keyword evidence="5" id="KW-0547">Nucleotide-binding</keyword>
<dbReference type="PANTHER" id="PTHR43394">
    <property type="entry name" value="ATP-DEPENDENT PERMEASE MDL1, MITOCHONDRIAL"/>
    <property type="match status" value="1"/>
</dbReference>
<evidence type="ECO:0000256" key="2">
    <source>
        <dbReference type="ARBA" id="ARBA00022448"/>
    </source>
</evidence>
<protein>
    <submittedName>
        <fullName evidence="12">ABC transporter ATP-binding protein</fullName>
    </submittedName>
</protein>
<evidence type="ECO:0000313" key="12">
    <source>
        <dbReference type="EMBL" id="RCR67650.1"/>
    </source>
</evidence>
<dbReference type="GO" id="GO:0015421">
    <property type="term" value="F:ABC-type oligopeptide transporter activity"/>
    <property type="evidence" value="ECO:0007669"/>
    <property type="project" value="TreeGrafter"/>
</dbReference>
<feature type="domain" description="ABC transporter" evidence="10">
    <location>
        <begin position="347"/>
        <end position="577"/>
    </location>
</feature>
<evidence type="ECO:0000256" key="6">
    <source>
        <dbReference type="ARBA" id="ARBA00022840"/>
    </source>
</evidence>
<evidence type="ECO:0000256" key="3">
    <source>
        <dbReference type="ARBA" id="ARBA00022475"/>
    </source>
</evidence>
<dbReference type="PROSITE" id="PS50893">
    <property type="entry name" value="ABC_TRANSPORTER_2"/>
    <property type="match status" value="1"/>
</dbReference>
<evidence type="ECO:0000256" key="1">
    <source>
        <dbReference type="ARBA" id="ARBA00004651"/>
    </source>
</evidence>
<dbReference type="OrthoDB" id="9769115at2"/>
<keyword evidence="8 9" id="KW-0472">Membrane</keyword>
<evidence type="ECO:0000259" key="10">
    <source>
        <dbReference type="PROSITE" id="PS50893"/>
    </source>
</evidence>
<dbReference type="SMART" id="SM00382">
    <property type="entry name" value="AAA"/>
    <property type="match status" value="1"/>
</dbReference>
<dbReference type="GO" id="GO:0016887">
    <property type="term" value="F:ATP hydrolysis activity"/>
    <property type="evidence" value="ECO:0007669"/>
    <property type="project" value="InterPro"/>
</dbReference>
<dbReference type="Pfam" id="PF00005">
    <property type="entry name" value="ABC_tran"/>
    <property type="match status" value="1"/>
</dbReference>
<evidence type="ECO:0000256" key="5">
    <source>
        <dbReference type="ARBA" id="ARBA00022741"/>
    </source>
</evidence>
<dbReference type="InterPro" id="IPR039421">
    <property type="entry name" value="Type_1_exporter"/>
</dbReference>
<feature type="transmembrane region" description="Helical" evidence="9">
    <location>
        <begin position="146"/>
        <end position="165"/>
    </location>
</feature>
<dbReference type="GO" id="GO:0005886">
    <property type="term" value="C:plasma membrane"/>
    <property type="evidence" value="ECO:0007669"/>
    <property type="project" value="UniProtKB-SubCell"/>
</dbReference>
<dbReference type="PANTHER" id="PTHR43394:SF1">
    <property type="entry name" value="ATP-BINDING CASSETTE SUB-FAMILY B MEMBER 10, MITOCHONDRIAL"/>
    <property type="match status" value="1"/>
</dbReference>
<dbReference type="PROSITE" id="PS00211">
    <property type="entry name" value="ABC_TRANSPORTER_1"/>
    <property type="match status" value="1"/>
</dbReference>